<comment type="caution">
    <text evidence="1">The sequence shown here is derived from an EMBL/GenBank/DDBJ whole genome shotgun (WGS) entry which is preliminary data.</text>
</comment>
<sequence length="148" mass="16845">MIAWDLDAAGMLALHRQIWEQSRSRPNIDTADFRIPTTGHFWDFDCRFESQSGSVRTRGDVVSYSFLIEVAGTFEAPLLMVRCQAPETRPSHVPSSVTLTRSVRAPFQMPSIHLKVPLQEDRRKRVSTALCNSQVWGFEWLNEKAPGL</sequence>
<name>A0A812JM84_SYMPI</name>
<proteinExistence type="predicted"/>
<organism evidence="1 2">
    <name type="scientific">Symbiodinium pilosum</name>
    <name type="common">Dinoflagellate</name>
    <dbReference type="NCBI Taxonomy" id="2952"/>
    <lineage>
        <taxon>Eukaryota</taxon>
        <taxon>Sar</taxon>
        <taxon>Alveolata</taxon>
        <taxon>Dinophyceae</taxon>
        <taxon>Suessiales</taxon>
        <taxon>Symbiodiniaceae</taxon>
        <taxon>Symbiodinium</taxon>
    </lineage>
</organism>
<gene>
    <name evidence="1" type="ORF">SPIL2461_LOCUS2379</name>
</gene>
<keyword evidence="2" id="KW-1185">Reference proteome</keyword>
<dbReference type="AlphaFoldDB" id="A0A812JM84"/>
<evidence type="ECO:0000313" key="1">
    <source>
        <dbReference type="EMBL" id="CAE7212369.1"/>
    </source>
</evidence>
<reference evidence="1" key="1">
    <citation type="submission" date="2021-02" db="EMBL/GenBank/DDBJ databases">
        <authorList>
            <person name="Dougan E. K."/>
            <person name="Rhodes N."/>
            <person name="Thang M."/>
            <person name="Chan C."/>
        </authorList>
    </citation>
    <scope>NUCLEOTIDE SEQUENCE</scope>
</reference>
<dbReference type="EMBL" id="CAJNIZ010002591">
    <property type="protein sequence ID" value="CAE7212369.1"/>
    <property type="molecule type" value="Genomic_DNA"/>
</dbReference>
<evidence type="ECO:0000313" key="2">
    <source>
        <dbReference type="Proteomes" id="UP000649617"/>
    </source>
</evidence>
<accession>A0A812JM84</accession>
<protein>
    <submittedName>
        <fullName evidence="1">Uncharacterized protein</fullName>
    </submittedName>
</protein>
<feature type="non-terminal residue" evidence="1">
    <location>
        <position position="148"/>
    </location>
</feature>
<dbReference type="Proteomes" id="UP000649617">
    <property type="component" value="Unassembled WGS sequence"/>
</dbReference>